<organism evidence="2 3">
    <name type="scientific">Panicum hallii var. hallii</name>
    <dbReference type="NCBI Taxonomy" id="1504633"/>
    <lineage>
        <taxon>Eukaryota</taxon>
        <taxon>Viridiplantae</taxon>
        <taxon>Streptophyta</taxon>
        <taxon>Embryophyta</taxon>
        <taxon>Tracheophyta</taxon>
        <taxon>Spermatophyta</taxon>
        <taxon>Magnoliopsida</taxon>
        <taxon>Liliopsida</taxon>
        <taxon>Poales</taxon>
        <taxon>Poaceae</taxon>
        <taxon>PACMAD clade</taxon>
        <taxon>Panicoideae</taxon>
        <taxon>Panicodae</taxon>
        <taxon>Paniceae</taxon>
        <taxon>Panicinae</taxon>
        <taxon>Panicum</taxon>
        <taxon>Panicum sect. Panicum</taxon>
    </lineage>
</organism>
<dbReference type="EMBL" id="CM009753">
    <property type="protein sequence ID" value="PUZ54045.1"/>
    <property type="molecule type" value="Genomic_DNA"/>
</dbReference>
<feature type="compositionally biased region" description="Basic residues" evidence="1">
    <location>
        <begin position="107"/>
        <end position="119"/>
    </location>
</feature>
<name>A0A2T7DER6_9POAL</name>
<reference evidence="2 3" key="1">
    <citation type="submission" date="2018-04" db="EMBL/GenBank/DDBJ databases">
        <title>WGS assembly of Panicum hallii var. hallii HAL2.</title>
        <authorList>
            <person name="Lovell J."/>
            <person name="Jenkins J."/>
            <person name="Lowry D."/>
            <person name="Mamidi S."/>
            <person name="Sreedasyam A."/>
            <person name="Weng X."/>
            <person name="Barry K."/>
            <person name="Bonette J."/>
            <person name="Campitelli B."/>
            <person name="Daum C."/>
            <person name="Gordon S."/>
            <person name="Gould B."/>
            <person name="Lipzen A."/>
            <person name="MacQueen A."/>
            <person name="Palacio-Mejia J."/>
            <person name="Plott C."/>
            <person name="Shakirov E."/>
            <person name="Shu S."/>
            <person name="Yoshinaga Y."/>
            <person name="Zane M."/>
            <person name="Rokhsar D."/>
            <person name="Grimwood J."/>
            <person name="Schmutz J."/>
            <person name="Juenger T."/>
        </authorList>
    </citation>
    <scope>NUCLEOTIDE SEQUENCE [LARGE SCALE GENOMIC DNA]</scope>
    <source>
        <strain evidence="3">cv. HAL2</strain>
    </source>
</reference>
<accession>A0A2T7DER6</accession>
<dbReference type="AlphaFoldDB" id="A0A2T7DER6"/>
<protein>
    <submittedName>
        <fullName evidence="2">Uncharacterized protein</fullName>
    </submittedName>
</protein>
<gene>
    <name evidence="2" type="ORF">GQ55_5G097800</name>
</gene>
<proteinExistence type="predicted"/>
<keyword evidence="3" id="KW-1185">Reference proteome</keyword>
<feature type="compositionally biased region" description="Low complexity" evidence="1">
    <location>
        <begin position="96"/>
        <end position="106"/>
    </location>
</feature>
<evidence type="ECO:0000313" key="3">
    <source>
        <dbReference type="Proteomes" id="UP000244336"/>
    </source>
</evidence>
<feature type="region of interest" description="Disordered" evidence="1">
    <location>
        <begin position="96"/>
        <end position="133"/>
    </location>
</feature>
<dbReference type="Proteomes" id="UP000244336">
    <property type="component" value="Chromosome 5"/>
</dbReference>
<dbReference type="Gramene" id="PUZ54045">
    <property type="protein sequence ID" value="PUZ54045"/>
    <property type="gene ID" value="GQ55_5G097800"/>
</dbReference>
<evidence type="ECO:0000256" key="1">
    <source>
        <dbReference type="SAM" id="MobiDB-lite"/>
    </source>
</evidence>
<sequence>MIRASLTVKEHPDHQASSPRSRNEEEEEEEHDVVGSSRASNLPVPDPEASVPRTRLPRGGNGTHGTVRRSAAHHSALAGVGKAAGTGWGEPCPAAVGASTSAASAPTRRRAPPGARRRDRGGPAVLPSCLAGR</sequence>
<evidence type="ECO:0000313" key="2">
    <source>
        <dbReference type="EMBL" id="PUZ54045.1"/>
    </source>
</evidence>
<feature type="region of interest" description="Disordered" evidence="1">
    <location>
        <begin position="1"/>
        <end position="78"/>
    </location>
</feature>